<accession>G0UZ82</accession>
<dbReference type="InterPro" id="IPR019734">
    <property type="entry name" value="TPR_rpt"/>
</dbReference>
<dbReference type="SMART" id="SM00028">
    <property type="entry name" value="TPR"/>
    <property type="match status" value="5"/>
</dbReference>
<name>G0UZ82_TRYCI</name>
<proteinExistence type="predicted"/>
<dbReference type="SUPFAM" id="SSF48452">
    <property type="entry name" value="TPR-like"/>
    <property type="match status" value="3"/>
</dbReference>
<reference evidence="2" key="1">
    <citation type="journal article" date="2012" name="Proc. Natl. Acad. Sci. U.S.A.">
        <title>Antigenic diversity is generated by distinct evolutionary mechanisms in African trypanosome species.</title>
        <authorList>
            <person name="Jackson A.P."/>
            <person name="Berry A."/>
            <person name="Aslett M."/>
            <person name="Allison H.C."/>
            <person name="Burton P."/>
            <person name="Vavrova-Anderson J."/>
            <person name="Brown R."/>
            <person name="Browne H."/>
            <person name="Corton N."/>
            <person name="Hauser H."/>
            <person name="Gamble J."/>
            <person name="Gilderthorp R."/>
            <person name="Marcello L."/>
            <person name="McQuillan J."/>
            <person name="Otto T.D."/>
            <person name="Quail M.A."/>
            <person name="Sanders M.J."/>
            <person name="van Tonder A."/>
            <person name="Ginger M.L."/>
            <person name="Field M.C."/>
            <person name="Barry J.D."/>
            <person name="Hertz-Fowler C."/>
            <person name="Berriman M."/>
        </authorList>
    </citation>
    <scope>NUCLEOTIDE SEQUENCE</scope>
    <source>
        <strain evidence="2">IL3000</strain>
    </source>
</reference>
<organism evidence="2">
    <name type="scientific">Trypanosoma congolense (strain IL3000)</name>
    <dbReference type="NCBI Taxonomy" id="1068625"/>
    <lineage>
        <taxon>Eukaryota</taxon>
        <taxon>Discoba</taxon>
        <taxon>Euglenozoa</taxon>
        <taxon>Kinetoplastea</taxon>
        <taxon>Metakinetoplastina</taxon>
        <taxon>Trypanosomatida</taxon>
        <taxon>Trypanosomatidae</taxon>
        <taxon>Trypanosoma</taxon>
        <taxon>Nannomonas</taxon>
    </lineage>
</organism>
<feature type="region of interest" description="Disordered" evidence="1">
    <location>
        <begin position="42"/>
        <end position="72"/>
    </location>
</feature>
<dbReference type="EMBL" id="HE575324">
    <property type="protein sequence ID" value="CCC94701.1"/>
    <property type="molecule type" value="Genomic_DNA"/>
</dbReference>
<evidence type="ECO:0000313" key="2">
    <source>
        <dbReference type="EMBL" id="CCC94701.1"/>
    </source>
</evidence>
<dbReference type="AlphaFoldDB" id="G0UZ82"/>
<protein>
    <submittedName>
        <fullName evidence="2">Uncharacterized protein TCIL3000_11_820</fullName>
    </submittedName>
</protein>
<dbReference type="Gene3D" id="1.25.40.10">
    <property type="entry name" value="Tetratricopeptide repeat domain"/>
    <property type="match status" value="2"/>
</dbReference>
<dbReference type="VEuPathDB" id="TriTrypDB:TcIL3000.11.820"/>
<dbReference type="InterPro" id="IPR011990">
    <property type="entry name" value="TPR-like_helical_dom_sf"/>
</dbReference>
<evidence type="ECO:0000256" key="1">
    <source>
        <dbReference type="SAM" id="MobiDB-lite"/>
    </source>
</evidence>
<gene>
    <name evidence="2" type="ORF">TCIL3000_11_820</name>
</gene>
<sequence>MQLAMKQLGCAVLKVRGISHSVPMLRACRCSSTLASTSLYAGDTGAPSHRHQHSLSLVERRPRRSGGKTVRRGAPSMLIQLTEPSSKLKPQGIRCCEDVEVAPSTESGLEALLRTCIESPSTEAYKSLIVSSAALYRKSSSQHWSFYARVLVNYGVQCLVEKESLKAVELLRKAVEIVAFFEGETAVLHLRVILANALVGAGQYFSALCEYETAITLLREFPVEDSLTQFVSGSEIYMPLSRDYILEDYDRFLEKDEVALRALSQGRERAADCVDDTERTRITLILGRLQRRRGEKDASLTLYTSALRMLLNTHNPDLEIQALHDIGLLLCFEVFDISQGLPYLQAAAEMSCDRARLELNEATPGPARETYPLENAARYKLSSVRRAVLALIDTAVCLAENEETGKSLGFFEECISLMKECGMQEHSAWVLMKYADALSSASLVDKAIRVYLDAMDSIRLMEISGEKMQLACMGMGVHLTESEVEGRLAYCFQTRVGDYRRACVHYCQSIRRCGVQIRCPFKVPESDGRAAKEDIDSEMLSWMLDKYAASCERVGSVDIAREAMEHRVEMERDLGTSCAAALLRLAELNTNDNVVRALELYIHILSLPKASVEPETLLQSAYNFIAVCYQSKDEDFEAGLCKVLGEQGATDTDDQPAIVAIFKKSARIILASQTVNKAKSQTSGGGELKTLMALSRAGFFCQRRGYETGAEELYRLALDYARLTNVKCEEYSRELAVMLANYATVVVNRDAHLAKNLYQEAVSTCATDENVSNAAASFFVLTANYTEGRACIERLLAVTTDSNALQGLYGKLAWLSVVCWDELLQNERCQCLQHLLLALGTEPHRVATTLNDSQSDLLSGPLKDDMKQLLLQGVTVSNDQETVSLACYIAQTKLYHEGKFINACYKVALKRFPRSATILVNYAKFCGDYGAVTLARKYYTKAFSLSHTDLRITECYAHYLAFLNSVEGEHSEVQQVVCGESLVRFQVERSAAGACPLQQSQSLALYGNYVATSMPSPSVPMVAFEDALRHNPADARATSLYCSFLCNVCGSAPDVKKNPAVKEQLAMKITNCYLNCLKLQPHSVTLLIGLGSAYIDLGGQFEDAVKVLERARKLSPNNPAVNRLLCTAFHEEWVKEQQRETALTKRRLQWLLETTHKLYEAPLP</sequence>
<feature type="compositionally biased region" description="Basic residues" evidence="1">
    <location>
        <begin position="61"/>
        <end position="71"/>
    </location>
</feature>